<accession>A0ABS2STX6</accession>
<keyword evidence="2" id="KW-1185">Reference proteome</keyword>
<dbReference type="EMBL" id="JAFBCV010000006">
    <property type="protein sequence ID" value="MBM7838956.1"/>
    <property type="molecule type" value="Genomic_DNA"/>
</dbReference>
<name>A0ABS2STX6_9BACI</name>
<dbReference type="PROSITE" id="PS51257">
    <property type="entry name" value="PROKAR_LIPOPROTEIN"/>
    <property type="match status" value="1"/>
</dbReference>
<evidence type="ECO:0000313" key="1">
    <source>
        <dbReference type="EMBL" id="MBM7838956.1"/>
    </source>
</evidence>
<proteinExistence type="predicted"/>
<reference evidence="1" key="1">
    <citation type="submission" date="2021-01" db="EMBL/GenBank/DDBJ databases">
        <title>Genomic Encyclopedia of Type Strains, Phase IV (KMG-IV): sequencing the most valuable type-strain genomes for metagenomic binning, comparative biology and taxonomic classification.</title>
        <authorList>
            <person name="Goeker M."/>
        </authorList>
    </citation>
    <scope>NUCLEOTIDE SEQUENCE</scope>
    <source>
        <strain evidence="1">DSM 21943</strain>
    </source>
</reference>
<comment type="caution">
    <text evidence="1">The sequence shown here is derived from an EMBL/GenBank/DDBJ whole genome shotgun (WGS) entry which is preliminary data.</text>
</comment>
<dbReference type="Proteomes" id="UP001179280">
    <property type="component" value="Unassembled WGS sequence"/>
</dbReference>
<protein>
    <submittedName>
        <fullName evidence="1">Uncharacterized protein</fullName>
    </submittedName>
</protein>
<dbReference type="SUPFAM" id="SSF69304">
    <property type="entry name" value="Tricorn protease N-terminal domain"/>
    <property type="match status" value="1"/>
</dbReference>
<sequence>MTNKKTLVFSLGTLVGSCLLFITIGSFVIASQDKVPAFTGEYDVNAKEELLVVTEYEGSETLSLVSNNEKAISLFESEVDAYIFSPIYTNDHTAVFIQTTGYDYGDYIDETTSEFAYSTIQSIDLSTNEVTIIAEARGVLFDLVYIPTSDQLVVSGENITQGTEPQPVGRAETKLFNVNDSELEVIYEGSPVLPSSIQATNDGQLMMILPDDQGSWTVDSMYESIERVFSANPTENPLNLELVSNPDKIEPITSFAQIEDGLIYQTIFNYQESDAIYDYDLIPYSYNNKKEGTRLGISGHEIEALLYPKKDVLYYVKRTDAYRNGNDFSLHRHDLRSGTGIEINLLPQTDE</sequence>
<evidence type="ECO:0000313" key="2">
    <source>
        <dbReference type="Proteomes" id="UP001179280"/>
    </source>
</evidence>
<dbReference type="RefSeq" id="WP_204466323.1">
    <property type="nucleotide sequence ID" value="NZ_JAFBCV010000006.1"/>
</dbReference>
<gene>
    <name evidence="1" type="ORF">JOC54_002226</name>
</gene>
<organism evidence="1 2">
    <name type="scientific">Shouchella xiaoxiensis</name>
    <dbReference type="NCBI Taxonomy" id="766895"/>
    <lineage>
        <taxon>Bacteria</taxon>
        <taxon>Bacillati</taxon>
        <taxon>Bacillota</taxon>
        <taxon>Bacilli</taxon>
        <taxon>Bacillales</taxon>
        <taxon>Bacillaceae</taxon>
        <taxon>Shouchella</taxon>
    </lineage>
</organism>